<organism evidence="1 2">
    <name type="scientific">Aspergillus sclerotioniger CBS 115572</name>
    <dbReference type="NCBI Taxonomy" id="1450535"/>
    <lineage>
        <taxon>Eukaryota</taxon>
        <taxon>Fungi</taxon>
        <taxon>Dikarya</taxon>
        <taxon>Ascomycota</taxon>
        <taxon>Pezizomycotina</taxon>
        <taxon>Eurotiomycetes</taxon>
        <taxon>Eurotiomycetidae</taxon>
        <taxon>Eurotiales</taxon>
        <taxon>Aspergillaceae</taxon>
        <taxon>Aspergillus</taxon>
        <taxon>Aspergillus subgen. Circumdati</taxon>
    </lineage>
</organism>
<protein>
    <submittedName>
        <fullName evidence="1">Uncharacterized protein</fullName>
    </submittedName>
</protein>
<keyword evidence="2" id="KW-1185">Reference proteome</keyword>
<accession>A0A317VYQ3</accession>
<dbReference type="AlphaFoldDB" id="A0A317VYQ3"/>
<dbReference type="GeneID" id="37114526"/>
<name>A0A317VYQ3_9EURO</name>
<proteinExistence type="predicted"/>
<reference evidence="1 2" key="1">
    <citation type="submission" date="2016-12" db="EMBL/GenBank/DDBJ databases">
        <title>The genomes of Aspergillus section Nigri reveals drivers in fungal speciation.</title>
        <authorList>
            <consortium name="DOE Joint Genome Institute"/>
            <person name="Vesth T.C."/>
            <person name="Nybo J."/>
            <person name="Theobald S."/>
            <person name="Brandl J."/>
            <person name="Frisvad J.C."/>
            <person name="Nielsen K.F."/>
            <person name="Lyhne E.K."/>
            <person name="Kogle M.E."/>
            <person name="Kuo A."/>
            <person name="Riley R."/>
            <person name="Clum A."/>
            <person name="Nolan M."/>
            <person name="Lipzen A."/>
            <person name="Salamov A."/>
            <person name="Henrissat B."/>
            <person name="Wiebenga A."/>
            <person name="De Vries R.P."/>
            <person name="Grigoriev I.V."/>
            <person name="Mortensen U.H."/>
            <person name="Andersen M.R."/>
            <person name="Baker S.E."/>
        </authorList>
    </citation>
    <scope>NUCLEOTIDE SEQUENCE [LARGE SCALE GENOMIC DNA]</scope>
    <source>
        <strain evidence="1 2">CBS 115572</strain>
    </source>
</reference>
<sequence>MLHTTFNQSQTREVNNEEMWYIAVPGAWSPVPGPVPACRWVRYTFLGQSNKDI</sequence>
<dbReference type="Proteomes" id="UP000246702">
    <property type="component" value="Unassembled WGS sequence"/>
</dbReference>
<dbReference type="RefSeq" id="XP_025464654.1">
    <property type="nucleotide sequence ID" value="XM_025612383.1"/>
</dbReference>
<evidence type="ECO:0000313" key="2">
    <source>
        <dbReference type="Proteomes" id="UP000246702"/>
    </source>
</evidence>
<dbReference type="EMBL" id="MSFK01000025">
    <property type="protein sequence ID" value="PWY78142.1"/>
    <property type="molecule type" value="Genomic_DNA"/>
</dbReference>
<comment type="caution">
    <text evidence="1">The sequence shown here is derived from an EMBL/GenBank/DDBJ whole genome shotgun (WGS) entry which is preliminary data.</text>
</comment>
<gene>
    <name evidence="1" type="ORF">BO94DRAFT_537935</name>
</gene>
<evidence type="ECO:0000313" key="1">
    <source>
        <dbReference type="EMBL" id="PWY78142.1"/>
    </source>
</evidence>